<organism evidence="9 10">
    <name type="scientific">Garicola koreensis</name>
    <dbReference type="NCBI Taxonomy" id="1262554"/>
    <lineage>
        <taxon>Bacteria</taxon>
        <taxon>Bacillati</taxon>
        <taxon>Actinomycetota</taxon>
        <taxon>Actinomycetes</taxon>
        <taxon>Micrococcales</taxon>
        <taxon>Micrococcaceae</taxon>
        <taxon>Garicola</taxon>
    </lineage>
</organism>
<keyword evidence="7" id="KW-0963">Cytoplasm</keyword>
<dbReference type="InterPro" id="IPR000965">
    <property type="entry name" value="GPR_dom"/>
</dbReference>
<dbReference type="NCBIfam" id="TIGR00407">
    <property type="entry name" value="proA"/>
    <property type="match status" value="1"/>
</dbReference>
<evidence type="ECO:0000256" key="7">
    <source>
        <dbReference type="HAMAP-Rule" id="MF_00412"/>
    </source>
</evidence>
<evidence type="ECO:0000313" key="10">
    <source>
        <dbReference type="Proteomes" id="UP000547528"/>
    </source>
</evidence>
<keyword evidence="3 7" id="KW-0641">Proline biosynthesis</keyword>
<comment type="function">
    <text evidence="7">Catalyzes the NADPH-dependent reduction of L-glutamate 5-phosphate into L-glutamate 5-semialdehyde and phosphate. The product spontaneously undergoes cyclization to form 1-pyrroline-5-carboxylate.</text>
</comment>
<dbReference type="Gene3D" id="3.40.309.10">
    <property type="entry name" value="Aldehyde Dehydrogenase, Chain A, domain 2"/>
    <property type="match status" value="1"/>
</dbReference>
<dbReference type="GO" id="GO:0004350">
    <property type="term" value="F:glutamate-5-semialdehyde dehydrogenase activity"/>
    <property type="evidence" value="ECO:0007669"/>
    <property type="project" value="UniProtKB-UniRule"/>
</dbReference>
<protein>
    <recommendedName>
        <fullName evidence="7">Gamma-glutamyl phosphate reductase</fullName>
        <shortName evidence="7">GPR</shortName>
        <ecNumber evidence="7">1.2.1.41</ecNumber>
    </recommendedName>
    <alternativeName>
        <fullName evidence="7">Glutamate-5-semialdehyde dehydrogenase</fullName>
    </alternativeName>
    <alternativeName>
        <fullName evidence="7">Glutamyl-gamma-semialdehyde dehydrogenase</fullName>
        <shortName evidence="7">GSA dehydrogenase</shortName>
    </alternativeName>
</protein>
<dbReference type="PANTHER" id="PTHR11063:SF8">
    <property type="entry name" value="DELTA-1-PYRROLINE-5-CARBOXYLATE SYNTHASE"/>
    <property type="match status" value="1"/>
</dbReference>
<feature type="domain" description="Aldehyde dehydrogenase" evidence="8">
    <location>
        <begin position="12"/>
        <end position="279"/>
    </location>
</feature>
<dbReference type="PIRSF" id="PIRSF000151">
    <property type="entry name" value="GPR"/>
    <property type="match status" value="1"/>
</dbReference>
<evidence type="ECO:0000313" key="9">
    <source>
        <dbReference type="EMBL" id="MBB3667035.1"/>
    </source>
</evidence>
<dbReference type="UniPathway" id="UPA00098">
    <property type="reaction ID" value="UER00360"/>
</dbReference>
<dbReference type="GO" id="GO:0050661">
    <property type="term" value="F:NADP binding"/>
    <property type="evidence" value="ECO:0007669"/>
    <property type="project" value="InterPro"/>
</dbReference>
<proteinExistence type="inferred from homology"/>
<dbReference type="RefSeq" id="WP_183357407.1">
    <property type="nucleotide sequence ID" value="NZ_BAABKR010000001.1"/>
</dbReference>
<dbReference type="EC" id="1.2.1.41" evidence="7"/>
<dbReference type="InterPro" id="IPR012134">
    <property type="entry name" value="Glu-5-SA_DH"/>
</dbReference>
<keyword evidence="10" id="KW-1185">Reference proteome</keyword>
<evidence type="ECO:0000256" key="1">
    <source>
        <dbReference type="ARBA" id="ARBA00004985"/>
    </source>
</evidence>
<dbReference type="Gene3D" id="3.40.605.10">
    <property type="entry name" value="Aldehyde Dehydrogenase, Chain A, domain 1"/>
    <property type="match status" value="1"/>
</dbReference>
<dbReference type="InterPro" id="IPR016163">
    <property type="entry name" value="Ald_DH_C"/>
</dbReference>
<dbReference type="SUPFAM" id="SSF53720">
    <property type="entry name" value="ALDH-like"/>
    <property type="match status" value="1"/>
</dbReference>
<sequence>MSVEAAGKAGGSVAQISRRAREAARPLAGLDRSHKDQALAAVAAGLRESGADLIAANEQDLARAQQNGLPASMQDRLQLSQQRIEELAAAVEEIMGLEDPVGRVLQGRTLPNGLRLSQVAVPLGVLGAIYEARPNVTVDIAALAIKSGNAAILRGGSAAQATNEMLLSIIGRALATTSVPVDAVQSIDAFGREGATELMTTRGSVDVLIPRGGRDLIQHVVRNSVVPVIETGEGNVHIFIDATANPQQAAEIVLNAKIQRPSVCNAAETLLIHAGAQDAGPQVLTTLHQAGVVLHLDPRAKAWFGEAEHQGADVTEVTGEHYATEFNDLELAVGVVDSLDEAIEHIRTHSTAHTEAIVTDSVANAETFIAEVDAAAVIVNASTRFVDGGEFGLGAEVGISTQKMHARGPMGMAALATTKWIIRGEGQIRE</sequence>
<dbReference type="InterPro" id="IPR015590">
    <property type="entry name" value="Aldehyde_DH_dom"/>
</dbReference>
<evidence type="ECO:0000256" key="2">
    <source>
        <dbReference type="ARBA" id="ARBA00022605"/>
    </source>
</evidence>
<reference evidence="9 10" key="1">
    <citation type="submission" date="2020-08" db="EMBL/GenBank/DDBJ databases">
        <title>Sequencing the genomes of 1000 actinobacteria strains.</title>
        <authorList>
            <person name="Klenk H.-P."/>
        </authorList>
    </citation>
    <scope>NUCLEOTIDE SEQUENCE [LARGE SCALE GENOMIC DNA]</scope>
    <source>
        <strain evidence="9 10">DSM 28238</strain>
    </source>
</reference>
<dbReference type="EMBL" id="JACIBT010000001">
    <property type="protein sequence ID" value="MBB3667035.1"/>
    <property type="molecule type" value="Genomic_DNA"/>
</dbReference>
<comment type="pathway">
    <text evidence="1 7">Amino-acid biosynthesis; L-proline biosynthesis; L-glutamate 5-semialdehyde from L-glutamate: step 2/2.</text>
</comment>
<dbReference type="GO" id="GO:0055129">
    <property type="term" value="P:L-proline biosynthetic process"/>
    <property type="evidence" value="ECO:0007669"/>
    <property type="project" value="UniProtKB-UniRule"/>
</dbReference>
<dbReference type="Pfam" id="PF00171">
    <property type="entry name" value="Aldedh"/>
    <property type="match status" value="1"/>
</dbReference>
<keyword evidence="5 7" id="KW-0560">Oxidoreductase</keyword>
<dbReference type="InterPro" id="IPR020593">
    <property type="entry name" value="G-glutamylP_reductase_CS"/>
</dbReference>
<dbReference type="Proteomes" id="UP000547528">
    <property type="component" value="Unassembled WGS sequence"/>
</dbReference>
<dbReference type="PANTHER" id="PTHR11063">
    <property type="entry name" value="GLUTAMATE SEMIALDEHYDE DEHYDROGENASE"/>
    <property type="match status" value="1"/>
</dbReference>
<comment type="caution">
    <text evidence="9">The sequence shown here is derived from an EMBL/GenBank/DDBJ whole genome shotgun (WGS) entry which is preliminary data.</text>
</comment>
<keyword evidence="4 7" id="KW-0521">NADP</keyword>
<evidence type="ECO:0000256" key="3">
    <source>
        <dbReference type="ARBA" id="ARBA00022650"/>
    </source>
</evidence>
<accession>A0A7W5TP30</accession>
<keyword evidence="2 7" id="KW-0028">Amino-acid biosynthesis</keyword>
<name>A0A7W5TP30_9MICC</name>
<comment type="subcellular location">
    <subcellularLocation>
        <location evidence="7">Cytoplasm</location>
    </subcellularLocation>
</comment>
<dbReference type="InterPro" id="IPR016162">
    <property type="entry name" value="Ald_DH_N"/>
</dbReference>
<dbReference type="NCBIfam" id="NF001221">
    <property type="entry name" value="PRK00197.1"/>
    <property type="match status" value="1"/>
</dbReference>
<gene>
    <name evidence="7" type="primary">proA</name>
    <name evidence="9" type="ORF">FHX47_000628</name>
</gene>
<dbReference type="FunFam" id="3.40.309.10:FF:000006">
    <property type="entry name" value="Gamma-glutamyl phosphate reductase"/>
    <property type="match status" value="1"/>
</dbReference>
<dbReference type="HAMAP" id="MF_00412">
    <property type="entry name" value="ProA"/>
    <property type="match status" value="1"/>
</dbReference>
<evidence type="ECO:0000256" key="6">
    <source>
        <dbReference type="ARBA" id="ARBA00049024"/>
    </source>
</evidence>
<dbReference type="CDD" id="cd07079">
    <property type="entry name" value="ALDH_F18-19_ProA-GPR"/>
    <property type="match status" value="1"/>
</dbReference>
<dbReference type="PROSITE" id="PS01223">
    <property type="entry name" value="PROA"/>
    <property type="match status" value="1"/>
</dbReference>
<comment type="similarity">
    <text evidence="7">Belongs to the gamma-glutamyl phosphate reductase family.</text>
</comment>
<dbReference type="GO" id="GO:0005737">
    <property type="term" value="C:cytoplasm"/>
    <property type="evidence" value="ECO:0007669"/>
    <property type="project" value="UniProtKB-SubCell"/>
</dbReference>
<dbReference type="InterPro" id="IPR016161">
    <property type="entry name" value="Ald_DH/histidinol_DH"/>
</dbReference>
<dbReference type="AlphaFoldDB" id="A0A7W5TP30"/>
<evidence type="ECO:0000256" key="5">
    <source>
        <dbReference type="ARBA" id="ARBA00023002"/>
    </source>
</evidence>
<evidence type="ECO:0000256" key="4">
    <source>
        <dbReference type="ARBA" id="ARBA00022857"/>
    </source>
</evidence>
<evidence type="ECO:0000259" key="8">
    <source>
        <dbReference type="Pfam" id="PF00171"/>
    </source>
</evidence>
<comment type="catalytic activity">
    <reaction evidence="6 7">
        <text>L-glutamate 5-semialdehyde + phosphate + NADP(+) = L-glutamyl 5-phosphate + NADPH + H(+)</text>
        <dbReference type="Rhea" id="RHEA:19541"/>
        <dbReference type="ChEBI" id="CHEBI:15378"/>
        <dbReference type="ChEBI" id="CHEBI:43474"/>
        <dbReference type="ChEBI" id="CHEBI:57783"/>
        <dbReference type="ChEBI" id="CHEBI:58066"/>
        <dbReference type="ChEBI" id="CHEBI:58274"/>
        <dbReference type="ChEBI" id="CHEBI:58349"/>
        <dbReference type="EC" id="1.2.1.41"/>
    </reaction>
</comment>